<keyword evidence="4" id="KW-0808">Transferase</keyword>
<evidence type="ECO:0000259" key="13">
    <source>
        <dbReference type="PROSITE" id="PS50011"/>
    </source>
</evidence>
<protein>
    <recommendedName>
        <fullName evidence="1">non-specific serine/threonine protein kinase</fullName>
        <ecNumber evidence="1">2.7.11.1</ecNumber>
    </recommendedName>
</protein>
<dbReference type="FunFam" id="3.30.200.20:FF:000042">
    <property type="entry name" value="Aurora kinase A"/>
    <property type="match status" value="1"/>
</dbReference>
<dbReference type="Gene3D" id="1.10.510.10">
    <property type="entry name" value="Transferase(Phosphotransferase) domain 1"/>
    <property type="match status" value="1"/>
</dbReference>
<feature type="domain" description="Protein kinase" evidence="13">
    <location>
        <begin position="89"/>
        <end position="351"/>
    </location>
</feature>
<dbReference type="PROSITE" id="PS00108">
    <property type="entry name" value="PROTEIN_KINASE_ST"/>
    <property type="match status" value="1"/>
</dbReference>
<dbReference type="PANTHER" id="PTHR22988:SF71">
    <property type="entry name" value="CITRON RHO-INTERACTING KINASE"/>
    <property type="match status" value="1"/>
</dbReference>
<keyword evidence="7 10" id="KW-0067">ATP-binding</keyword>
<dbReference type="InterPro" id="IPR011009">
    <property type="entry name" value="Kinase-like_dom_sf"/>
</dbReference>
<keyword evidence="11" id="KW-0175">Coiled coil</keyword>
<comment type="catalytic activity">
    <reaction evidence="8">
        <text>L-threonyl-[protein] + ATP = O-phospho-L-threonyl-[protein] + ADP + H(+)</text>
        <dbReference type="Rhea" id="RHEA:46608"/>
        <dbReference type="Rhea" id="RHEA-COMP:11060"/>
        <dbReference type="Rhea" id="RHEA-COMP:11605"/>
        <dbReference type="ChEBI" id="CHEBI:15378"/>
        <dbReference type="ChEBI" id="CHEBI:30013"/>
        <dbReference type="ChEBI" id="CHEBI:30616"/>
        <dbReference type="ChEBI" id="CHEBI:61977"/>
        <dbReference type="ChEBI" id="CHEBI:456216"/>
        <dbReference type="EC" id="2.7.11.1"/>
    </reaction>
</comment>
<dbReference type="GO" id="GO:0005524">
    <property type="term" value="F:ATP binding"/>
    <property type="evidence" value="ECO:0007669"/>
    <property type="project" value="UniProtKB-UniRule"/>
</dbReference>
<dbReference type="PROSITE" id="PS00107">
    <property type="entry name" value="PROTEIN_KINASE_ATP"/>
    <property type="match status" value="1"/>
</dbReference>
<dbReference type="PROSITE" id="PS50011">
    <property type="entry name" value="PROTEIN_KINASE_DOM"/>
    <property type="match status" value="1"/>
</dbReference>
<dbReference type="InterPro" id="IPR050839">
    <property type="entry name" value="Rho-assoc_Ser/Thr_Kinase"/>
</dbReference>
<evidence type="ECO:0000313" key="16">
    <source>
        <dbReference type="Proteomes" id="UP001626550"/>
    </source>
</evidence>
<dbReference type="PANTHER" id="PTHR22988">
    <property type="entry name" value="MYOTONIC DYSTROPHY S/T KINASE-RELATED"/>
    <property type="match status" value="1"/>
</dbReference>
<keyword evidence="16" id="KW-1185">Reference proteome</keyword>
<keyword evidence="3" id="KW-0597">Phosphoprotein</keyword>
<dbReference type="AlphaFoldDB" id="A0ABD2Q0T5"/>
<dbReference type="SMART" id="SM00220">
    <property type="entry name" value="S_TKc"/>
    <property type="match status" value="1"/>
</dbReference>
<reference evidence="15 16" key="1">
    <citation type="submission" date="2024-11" db="EMBL/GenBank/DDBJ databases">
        <title>Adaptive evolution of stress response genes in parasites aligns with host niche diversity.</title>
        <authorList>
            <person name="Hahn C."/>
            <person name="Resl P."/>
        </authorList>
    </citation>
    <scope>NUCLEOTIDE SEQUENCE [LARGE SCALE GENOMIC DNA]</scope>
    <source>
        <strain evidence="15">EGGRZ-B1_66</strain>
        <tissue evidence="15">Body</tissue>
    </source>
</reference>
<dbReference type="InterPro" id="IPR017441">
    <property type="entry name" value="Protein_kinase_ATP_BS"/>
</dbReference>
<organism evidence="15 16">
    <name type="scientific">Cichlidogyrus casuarinus</name>
    <dbReference type="NCBI Taxonomy" id="1844966"/>
    <lineage>
        <taxon>Eukaryota</taxon>
        <taxon>Metazoa</taxon>
        <taxon>Spiralia</taxon>
        <taxon>Lophotrochozoa</taxon>
        <taxon>Platyhelminthes</taxon>
        <taxon>Monogenea</taxon>
        <taxon>Monopisthocotylea</taxon>
        <taxon>Dactylogyridea</taxon>
        <taxon>Ancyrocephalidae</taxon>
        <taxon>Cichlidogyrus</taxon>
    </lineage>
</organism>
<name>A0ABD2Q0T5_9PLAT</name>
<evidence type="ECO:0000256" key="11">
    <source>
        <dbReference type="SAM" id="Coils"/>
    </source>
</evidence>
<dbReference type="InterPro" id="IPR000719">
    <property type="entry name" value="Prot_kinase_dom"/>
</dbReference>
<feature type="domain" description="AGC-kinase C-terminal" evidence="14">
    <location>
        <begin position="377"/>
        <end position="467"/>
    </location>
</feature>
<evidence type="ECO:0000256" key="8">
    <source>
        <dbReference type="ARBA" id="ARBA00047899"/>
    </source>
</evidence>
<dbReference type="SUPFAM" id="SSF56112">
    <property type="entry name" value="Protein kinase-like (PK-like)"/>
    <property type="match status" value="1"/>
</dbReference>
<evidence type="ECO:0000256" key="6">
    <source>
        <dbReference type="ARBA" id="ARBA00022777"/>
    </source>
</evidence>
<proteinExistence type="predicted"/>
<evidence type="ECO:0000256" key="10">
    <source>
        <dbReference type="PROSITE-ProRule" id="PRU10141"/>
    </source>
</evidence>
<dbReference type="PROSITE" id="PS51285">
    <property type="entry name" value="AGC_KINASE_CTER"/>
    <property type="match status" value="1"/>
</dbReference>
<dbReference type="EMBL" id="JBJKFK010001580">
    <property type="protein sequence ID" value="KAL3312717.1"/>
    <property type="molecule type" value="Genomic_DNA"/>
</dbReference>
<feature type="region of interest" description="Disordered" evidence="12">
    <location>
        <begin position="620"/>
        <end position="690"/>
    </location>
</feature>
<feature type="compositionally biased region" description="Low complexity" evidence="12">
    <location>
        <begin position="641"/>
        <end position="657"/>
    </location>
</feature>
<feature type="compositionally biased region" description="Basic and acidic residues" evidence="12">
    <location>
        <begin position="663"/>
        <end position="677"/>
    </location>
</feature>
<evidence type="ECO:0000256" key="7">
    <source>
        <dbReference type="ARBA" id="ARBA00022840"/>
    </source>
</evidence>
<accession>A0ABD2Q0T5</accession>
<keyword evidence="6 15" id="KW-0418">Kinase</keyword>
<dbReference type="InterPro" id="IPR000961">
    <property type="entry name" value="AGC-kinase_C"/>
</dbReference>
<evidence type="ECO:0000256" key="9">
    <source>
        <dbReference type="ARBA" id="ARBA00048679"/>
    </source>
</evidence>
<feature type="compositionally biased region" description="Basic residues" evidence="12">
    <location>
        <begin position="678"/>
        <end position="690"/>
    </location>
</feature>
<dbReference type="EC" id="2.7.11.1" evidence="1"/>
<feature type="coiled-coil region" evidence="11">
    <location>
        <begin position="528"/>
        <end position="569"/>
    </location>
</feature>
<gene>
    <name evidence="15" type="primary">ROCK1_2</name>
    <name evidence="15" type="ORF">Ciccas_008688</name>
</gene>
<evidence type="ECO:0000256" key="4">
    <source>
        <dbReference type="ARBA" id="ARBA00022679"/>
    </source>
</evidence>
<dbReference type="GO" id="GO:0004674">
    <property type="term" value="F:protein serine/threonine kinase activity"/>
    <property type="evidence" value="ECO:0007669"/>
    <property type="project" value="UniProtKB-KW"/>
</dbReference>
<dbReference type="Gene3D" id="3.30.200.20">
    <property type="entry name" value="Phosphorylase Kinase, domain 1"/>
    <property type="match status" value="1"/>
</dbReference>
<keyword evidence="5 10" id="KW-0547">Nucleotide-binding</keyword>
<evidence type="ECO:0000256" key="3">
    <source>
        <dbReference type="ARBA" id="ARBA00022553"/>
    </source>
</evidence>
<comment type="caution">
    <text evidence="15">The sequence shown here is derived from an EMBL/GenBank/DDBJ whole genome shotgun (WGS) entry which is preliminary data.</text>
</comment>
<sequence length="690" mass="78083">MYASMFSSEELLRLGDLDIKERLVILEDIISNPQSECTIETLLDILISLMQEFRRVQKLETNENILNFFNRYEQIVSKLQILRRNSTDFSFVAQIGRGAFGRVNLVREKATGRVLAMKVMHKTRMISHRADFWAERQIMSSSTSPWIVRLYYAFQDVKNLYMVMEYVPGGNLVSWMDEIEVLSEAVCRFYAAEVVLALTDLHKMGFIHRDLKPDNLLLDAGGHVKLADFGTSIFVDPDTCKVRSQTAVGTPDYISPEVLLSQSTTGGEYGFEVDWWALGVLIYEMLFGETPFYSESLINTYSKIMSYQKSLNFDHDLDISSDAVALIKHLLCDRDERMGVCPDQPERHIYNADWFALDWAKRQQAMSKLEPADLDITNWTWDNIRASPTPFQPQLSNETDVNSDDPEETPVSGDEEKKVVKSNDVGSSSAMNQSSCSSAAGTFMFQAEDLNFAGFSFASSQLQNLSLFADLYSRDAAKDRFSLVLPQPDSTFLDAKNLLAPLSEPETSDSVDVLKSASTAETSLRFALLRLETQLEDALHQNAEYEKEIEALSDRIHEAMSNKKAAEAELASRDVLFREQTEEHGRVLQTMRAENVASLTKLEAEIDRWKALAEQEECTRRRATEMADRVASRGSTPGPMTPASNTAPSTTPTANSSDSLLVRVRELAERAQRAEKKPRNKPRNWRLFRL</sequence>
<comment type="catalytic activity">
    <reaction evidence="9">
        <text>L-seryl-[protein] + ATP = O-phospho-L-seryl-[protein] + ADP + H(+)</text>
        <dbReference type="Rhea" id="RHEA:17989"/>
        <dbReference type="Rhea" id="RHEA-COMP:9863"/>
        <dbReference type="Rhea" id="RHEA-COMP:11604"/>
        <dbReference type="ChEBI" id="CHEBI:15378"/>
        <dbReference type="ChEBI" id="CHEBI:29999"/>
        <dbReference type="ChEBI" id="CHEBI:30616"/>
        <dbReference type="ChEBI" id="CHEBI:83421"/>
        <dbReference type="ChEBI" id="CHEBI:456216"/>
        <dbReference type="EC" id="2.7.11.1"/>
    </reaction>
</comment>
<dbReference type="InterPro" id="IPR008271">
    <property type="entry name" value="Ser/Thr_kinase_AS"/>
</dbReference>
<feature type="binding site" evidence="10">
    <location>
        <position position="118"/>
    </location>
    <ligand>
        <name>ATP</name>
        <dbReference type="ChEBI" id="CHEBI:30616"/>
    </ligand>
</feature>
<dbReference type="Proteomes" id="UP001626550">
    <property type="component" value="Unassembled WGS sequence"/>
</dbReference>
<dbReference type="Pfam" id="PF00069">
    <property type="entry name" value="Pkinase"/>
    <property type="match status" value="1"/>
</dbReference>
<evidence type="ECO:0000256" key="5">
    <source>
        <dbReference type="ARBA" id="ARBA00022741"/>
    </source>
</evidence>
<evidence type="ECO:0000256" key="1">
    <source>
        <dbReference type="ARBA" id="ARBA00012513"/>
    </source>
</evidence>
<dbReference type="FunFam" id="1.10.510.10:FF:000024">
    <property type="entry name" value="Probable serine/threonine-protein kinase cot-1"/>
    <property type="match status" value="1"/>
</dbReference>
<evidence type="ECO:0000256" key="2">
    <source>
        <dbReference type="ARBA" id="ARBA00022527"/>
    </source>
</evidence>
<feature type="compositionally biased region" description="Basic and acidic residues" evidence="12">
    <location>
        <begin position="620"/>
        <end position="631"/>
    </location>
</feature>
<feature type="region of interest" description="Disordered" evidence="12">
    <location>
        <begin position="387"/>
        <end position="432"/>
    </location>
</feature>
<evidence type="ECO:0000259" key="14">
    <source>
        <dbReference type="PROSITE" id="PS51285"/>
    </source>
</evidence>
<evidence type="ECO:0000256" key="12">
    <source>
        <dbReference type="SAM" id="MobiDB-lite"/>
    </source>
</evidence>
<keyword evidence="2" id="KW-0723">Serine/threonine-protein kinase</keyword>
<evidence type="ECO:0000313" key="15">
    <source>
        <dbReference type="EMBL" id="KAL3312717.1"/>
    </source>
</evidence>
<dbReference type="GO" id="GO:0007010">
    <property type="term" value="P:cytoskeleton organization"/>
    <property type="evidence" value="ECO:0007669"/>
    <property type="project" value="UniProtKB-ARBA"/>
</dbReference>